<evidence type="ECO:0000256" key="7">
    <source>
        <dbReference type="ARBA" id="ARBA00022840"/>
    </source>
</evidence>
<dbReference type="GO" id="GO:0030332">
    <property type="term" value="F:cyclin binding"/>
    <property type="evidence" value="ECO:0007669"/>
    <property type="project" value="TreeGrafter"/>
</dbReference>
<dbReference type="CDD" id="cd07840">
    <property type="entry name" value="STKc_CDK9_like"/>
    <property type="match status" value="1"/>
</dbReference>
<dbReference type="InterPro" id="IPR050108">
    <property type="entry name" value="CDK"/>
</dbReference>
<dbReference type="Pfam" id="PF00069">
    <property type="entry name" value="Pkinase"/>
    <property type="match status" value="1"/>
</dbReference>
<feature type="region of interest" description="Disordered" evidence="11">
    <location>
        <begin position="334"/>
        <end position="373"/>
    </location>
</feature>
<evidence type="ECO:0000256" key="2">
    <source>
        <dbReference type="ARBA" id="ARBA00012409"/>
    </source>
</evidence>
<sequence length="373" mass="43223">MRHNGQEYLQHRDQDHAGARDHDFSHPREPELTRPNTPSKPSRDELYSIVSQVGEGTFGKVYKARDTVSGMYVALKRIRMESERDGFPVTAMREIKLLQSLRHDNIVRLYEMMVSNGSVYMVFEYMDHDLTGILSQSQFTFTNAHLKSLCKQMLAGLAYLHHKGIIHRDIKGSNILINNRGELKLGDFGLARFYHKRRRSDYTNRVITLWYRPPELLFGTTVYGPEVDMWSAGCIMLELFTKRPIFQGNDEIHQLEFIFKILGTPTPERWPDVTNLPWYELVKPKDVIPNHFRDLFRKWLSPAGLDLAEELLAFDPLHRATAVQALEAAYFKAEEPPPEMPTGLSSLEGEWHELETKRERAKKRRKIEGGTAQ</sequence>
<keyword evidence="4" id="KW-0808">Transferase</keyword>
<dbReference type="SUPFAM" id="SSF56112">
    <property type="entry name" value="Protein kinase-like (PK-like)"/>
    <property type="match status" value="1"/>
</dbReference>
<dbReference type="GO" id="GO:0008024">
    <property type="term" value="C:cyclin/CDK positive transcription elongation factor complex"/>
    <property type="evidence" value="ECO:0007669"/>
    <property type="project" value="TreeGrafter"/>
</dbReference>
<evidence type="ECO:0000256" key="5">
    <source>
        <dbReference type="ARBA" id="ARBA00022741"/>
    </source>
</evidence>
<evidence type="ECO:0000256" key="11">
    <source>
        <dbReference type="SAM" id="MobiDB-lite"/>
    </source>
</evidence>
<evidence type="ECO:0000259" key="12">
    <source>
        <dbReference type="PROSITE" id="PS50011"/>
    </source>
</evidence>
<dbReference type="Gene3D" id="1.10.510.10">
    <property type="entry name" value="Transferase(Phosphotransferase) domain 1"/>
    <property type="match status" value="1"/>
</dbReference>
<dbReference type="SMART" id="SM00220">
    <property type="entry name" value="S_TKc"/>
    <property type="match status" value="1"/>
</dbReference>
<dbReference type="PANTHER" id="PTHR24056">
    <property type="entry name" value="CELL DIVISION PROTEIN KINASE"/>
    <property type="match status" value="1"/>
</dbReference>
<keyword evidence="7 9" id="KW-0067">ATP-binding</keyword>
<evidence type="ECO:0000256" key="10">
    <source>
        <dbReference type="RuleBase" id="RU000304"/>
    </source>
</evidence>
<dbReference type="Gene3D" id="3.30.200.20">
    <property type="entry name" value="Phosphorylase Kinase, domain 1"/>
    <property type="match status" value="1"/>
</dbReference>
<dbReference type="Proteomes" id="UP001203297">
    <property type="component" value="Unassembled WGS sequence"/>
</dbReference>
<evidence type="ECO:0000256" key="3">
    <source>
        <dbReference type="ARBA" id="ARBA00022527"/>
    </source>
</evidence>
<evidence type="ECO:0000256" key="1">
    <source>
        <dbReference type="ARBA" id="ARBA00006485"/>
    </source>
</evidence>
<proteinExistence type="inferred from homology"/>
<dbReference type="GO" id="GO:0005524">
    <property type="term" value="F:ATP binding"/>
    <property type="evidence" value="ECO:0007669"/>
    <property type="project" value="UniProtKB-UniRule"/>
</dbReference>
<feature type="domain" description="Protein kinase" evidence="12">
    <location>
        <begin position="47"/>
        <end position="331"/>
    </location>
</feature>
<evidence type="ECO:0000313" key="13">
    <source>
        <dbReference type="EMBL" id="KAI0307185.1"/>
    </source>
</evidence>
<comment type="caution">
    <text evidence="13">The sequence shown here is derived from an EMBL/GenBank/DDBJ whole genome shotgun (WGS) entry which is preliminary data.</text>
</comment>
<feature type="binding site" evidence="9">
    <location>
        <position position="76"/>
    </location>
    <ligand>
        <name>ATP</name>
        <dbReference type="ChEBI" id="CHEBI:30616"/>
    </ligand>
</feature>
<gene>
    <name evidence="13" type="ORF">B0F90DRAFT_1622231</name>
</gene>
<feature type="compositionally biased region" description="Basic and acidic residues" evidence="11">
    <location>
        <begin position="9"/>
        <end position="32"/>
    </location>
</feature>
<comment type="similarity">
    <text evidence="1">Belongs to the protein kinase superfamily. CMGC Ser/Thr protein kinase family. CDC2/CDKX subfamily.</text>
</comment>
<dbReference type="EC" id="2.7.11.23" evidence="2"/>
<comment type="catalytic activity">
    <reaction evidence="8">
        <text>[DNA-directed RNA polymerase] + ATP = phospho-[DNA-directed RNA polymerase] + ADP + H(+)</text>
        <dbReference type="Rhea" id="RHEA:10216"/>
        <dbReference type="Rhea" id="RHEA-COMP:11321"/>
        <dbReference type="Rhea" id="RHEA-COMP:11322"/>
        <dbReference type="ChEBI" id="CHEBI:15378"/>
        <dbReference type="ChEBI" id="CHEBI:30616"/>
        <dbReference type="ChEBI" id="CHEBI:43176"/>
        <dbReference type="ChEBI" id="CHEBI:68546"/>
        <dbReference type="ChEBI" id="CHEBI:456216"/>
        <dbReference type="EC" id="2.7.11.23"/>
    </reaction>
</comment>
<keyword evidence="14" id="KW-1185">Reference proteome</keyword>
<dbReference type="InterPro" id="IPR017441">
    <property type="entry name" value="Protein_kinase_ATP_BS"/>
</dbReference>
<keyword evidence="6" id="KW-0418">Kinase</keyword>
<keyword evidence="5 9" id="KW-0547">Nucleotide-binding</keyword>
<dbReference type="InterPro" id="IPR000719">
    <property type="entry name" value="Prot_kinase_dom"/>
</dbReference>
<dbReference type="PROSITE" id="PS00107">
    <property type="entry name" value="PROTEIN_KINASE_ATP"/>
    <property type="match status" value="1"/>
</dbReference>
<evidence type="ECO:0000256" key="8">
    <source>
        <dbReference type="ARBA" id="ARBA00049280"/>
    </source>
</evidence>
<evidence type="ECO:0000313" key="14">
    <source>
        <dbReference type="Proteomes" id="UP001203297"/>
    </source>
</evidence>
<protein>
    <recommendedName>
        <fullName evidence="2">[RNA-polymerase]-subunit kinase</fullName>
        <ecNumber evidence="2">2.7.11.23</ecNumber>
    </recommendedName>
</protein>
<evidence type="ECO:0000256" key="4">
    <source>
        <dbReference type="ARBA" id="ARBA00022679"/>
    </source>
</evidence>
<reference evidence="13" key="1">
    <citation type="journal article" date="2022" name="New Phytol.">
        <title>Evolutionary transition to the ectomycorrhizal habit in the genomes of a hyperdiverse lineage of mushroom-forming fungi.</title>
        <authorList>
            <person name="Looney B."/>
            <person name="Miyauchi S."/>
            <person name="Morin E."/>
            <person name="Drula E."/>
            <person name="Courty P.E."/>
            <person name="Kohler A."/>
            <person name="Kuo A."/>
            <person name="LaButti K."/>
            <person name="Pangilinan J."/>
            <person name="Lipzen A."/>
            <person name="Riley R."/>
            <person name="Andreopoulos W."/>
            <person name="He G."/>
            <person name="Johnson J."/>
            <person name="Nolan M."/>
            <person name="Tritt A."/>
            <person name="Barry K.W."/>
            <person name="Grigoriev I.V."/>
            <person name="Nagy L.G."/>
            <person name="Hibbett D."/>
            <person name="Henrissat B."/>
            <person name="Matheny P.B."/>
            <person name="Labbe J."/>
            <person name="Martin F.M."/>
        </authorList>
    </citation>
    <scope>NUCLEOTIDE SEQUENCE</scope>
    <source>
        <strain evidence="13">BPL690</strain>
    </source>
</reference>
<dbReference type="InterPro" id="IPR008271">
    <property type="entry name" value="Ser/Thr_kinase_AS"/>
</dbReference>
<dbReference type="GO" id="GO:0032968">
    <property type="term" value="P:positive regulation of transcription elongation by RNA polymerase II"/>
    <property type="evidence" value="ECO:0007669"/>
    <property type="project" value="TreeGrafter"/>
</dbReference>
<name>A0AAD4QSL8_9AGAM</name>
<feature type="region of interest" description="Disordered" evidence="11">
    <location>
        <begin position="1"/>
        <end position="44"/>
    </location>
</feature>
<dbReference type="AlphaFoldDB" id="A0AAD4QSL8"/>
<organism evidence="13 14">
    <name type="scientific">Multifurca ochricompacta</name>
    <dbReference type="NCBI Taxonomy" id="376703"/>
    <lineage>
        <taxon>Eukaryota</taxon>
        <taxon>Fungi</taxon>
        <taxon>Dikarya</taxon>
        <taxon>Basidiomycota</taxon>
        <taxon>Agaricomycotina</taxon>
        <taxon>Agaricomycetes</taxon>
        <taxon>Russulales</taxon>
        <taxon>Russulaceae</taxon>
        <taxon>Multifurca</taxon>
    </lineage>
</organism>
<dbReference type="GO" id="GO:0008353">
    <property type="term" value="F:RNA polymerase II CTD heptapeptide repeat kinase activity"/>
    <property type="evidence" value="ECO:0007669"/>
    <property type="project" value="UniProtKB-EC"/>
</dbReference>
<feature type="compositionally biased region" description="Basic and acidic residues" evidence="11">
    <location>
        <begin position="349"/>
        <end position="358"/>
    </location>
</feature>
<dbReference type="PROSITE" id="PS50011">
    <property type="entry name" value="PROTEIN_KINASE_DOM"/>
    <property type="match status" value="1"/>
</dbReference>
<dbReference type="PROSITE" id="PS00108">
    <property type="entry name" value="PROTEIN_KINASE_ST"/>
    <property type="match status" value="1"/>
</dbReference>
<accession>A0AAD4QSL8</accession>
<keyword evidence="3 10" id="KW-0723">Serine/threonine-protein kinase</keyword>
<evidence type="ECO:0000256" key="6">
    <source>
        <dbReference type="ARBA" id="ARBA00022777"/>
    </source>
</evidence>
<evidence type="ECO:0000256" key="9">
    <source>
        <dbReference type="PROSITE-ProRule" id="PRU10141"/>
    </source>
</evidence>
<dbReference type="InterPro" id="IPR011009">
    <property type="entry name" value="Kinase-like_dom_sf"/>
</dbReference>
<dbReference type="FunFam" id="1.10.510.10:FF:000415">
    <property type="entry name" value="CMGC/CDK/CRK7 protein kinase, variant"/>
    <property type="match status" value="1"/>
</dbReference>
<dbReference type="EMBL" id="WTXG01000002">
    <property type="protein sequence ID" value="KAI0307185.1"/>
    <property type="molecule type" value="Genomic_DNA"/>
</dbReference>
<dbReference type="FunFam" id="3.30.200.20:FF:000270">
    <property type="entry name" value="Serine/threonine-protein kinase bur1"/>
    <property type="match status" value="1"/>
</dbReference>
<dbReference type="PANTHER" id="PTHR24056:SF546">
    <property type="entry name" value="CYCLIN-DEPENDENT KINASE 12"/>
    <property type="match status" value="1"/>
</dbReference>